<dbReference type="KEGG" id="spat:A0O21_06570"/>
<dbReference type="STRING" id="1811193.A0O21_06570"/>
<dbReference type="GO" id="GO:0005886">
    <property type="term" value="C:plasma membrane"/>
    <property type="evidence" value="ECO:0007669"/>
    <property type="project" value="UniProtKB-SubCell"/>
</dbReference>
<protein>
    <submittedName>
        <fullName evidence="13">Penicillin-binding protein</fullName>
    </submittedName>
</protein>
<keyword evidence="7 10" id="KW-1133">Transmembrane helix</keyword>
<evidence type="ECO:0000256" key="9">
    <source>
        <dbReference type="ARBA" id="ARBA00023316"/>
    </source>
</evidence>
<dbReference type="PANTHER" id="PTHR30627:SF2">
    <property type="entry name" value="PEPTIDOGLYCAN D,D-TRANSPEPTIDASE MRDA"/>
    <property type="match status" value="1"/>
</dbReference>
<dbReference type="InterPro" id="IPR047982">
    <property type="entry name" value="PBP2B"/>
</dbReference>
<dbReference type="EMBL" id="CP014699">
    <property type="protein sequence ID" value="AND79711.1"/>
    <property type="molecule type" value="Genomic_DNA"/>
</dbReference>
<evidence type="ECO:0000256" key="2">
    <source>
        <dbReference type="ARBA" id="ARBA00007171"/>
    </source>
</evidence>
<dbReference type="GO" id="GO:0008360">
    <property type="term" value="P:regulation of cell shape"/>
    <property type="evidence" value="ECO:0007669"/>
    <property type="project" value="UniProtKB-KW"/>
</dbReference>
<evidence type="ECO:0000256" key="7">
    <source>
        <dbReference type="ARBA" id="ARBA00022989"/>
    </source>
</evidence>
<evidence type="ECO:0000256" key="1">
    <source>
        <dbReference type="ARBA" id="ARBA00004162"/>
    </source>
</evidence>
<feature type="transmembrane region" description="Helical" evidence="10">
    <location>
        <begin position="25"/>
        <end position="44"/>
    </location>
</feature>
<dbReference type="Pfam" id="PF00905">
    <property type="entry name" value="Transpeptidase"/>
    <property type="match status" value="1"/>
</dbReference>
<dbReference type="RefSeq" id="WP_067063228.1">
    <property type="nucleotide sequence ID" value="NZ_CP014699.1"/>
</dbReference>
<feature type="domain" description="Penicillin-binding protein dimerisation" evidence="12">
    <location>
        <begin position="68"/>
        <end position="307"/>
    </location>
</feature>
<dbReference type="InterPro" id="IPR005311">
    <property type="entry name" value="PBP_dimer"/>
</dbReference>
<dbReference type="InterPro" id="IPR001460">
    <property type="entry name" value="PCN-bd_Tpept"/>
</dbReference>
<dbReference type="GO" id="GO:0008658">
    <property type="term" value="F:penicillin binding"/>
    <property type="evidence" value="ECO:0007669"/>
    <property type="project" value="InterPro"/>
</dbReference>
<dbReference type="Proteomes" id="UP000077317">
    <property type="component" value="Chromosome"/>
</dbReference>
<evidence type="ECO:0000313" key="14">
    <source>
        <dbReference type="Proteomes" id="UP000077317"/>
    </source>
</evidence>
<dbReference type="InterPro" id="IPR012338">
    <property type="entry name" value="Beta-lactam/transpept-like"/>
</dbReference>
<feature type="domain" description="Penicillin-binding protein transpeptidase" evidence="11">
    <location>
        <begin position="355"/>
        <end position="674"/>
    </location>
</feature>
<evidence type="ECO:0000256" key="10">
    <source>
        <dbReference type="SAM" id="Phobius"/>
    </source>
</evidence>
<evidence type="ECO:0000259" key="11">
    <source>
        <dbReference type="Pfam" id="PF00905"/>
    </source>
</evidence>
<keyword evidence="8 10" id="KW-0472">Membrane</keyword>
<dbReference type="Pfam" id="PF03717">
    <property type="entry name" value="PBP_dimer"/>
    <property type="match status" value="1"/>
</dbReference>
<keyword evidence="9" id="KW-0961">Cell wall biogenesis/degradation</keyword>
<dbReference type="Gene3D" id="3.90.1310.10">
    <property type="entry name" value="Penicillin-binding protein 2a (Domain 2)"/>
    <property type="match status" value="1"/>
</dbReference>
<dbReference type="GO" id="GO:0009252">
    <property type="term" value="P:peptidoglycan biosynthetic process"/>
    <property type="evidence" value="ECO:0007669"/>
    <property type="project" value="UniProtKB-KW"/>
</dbReference>
<organism evidence="13 14">
    <name type="scientific">Streptococcus pantholopis</name>
    <dbReference type="NCBI Taxonomy" id="1811193"/>
    <lineage>
        <taxon>Bacteria</taxon>
        <taxon>Bacillati</taxon>
        <taxon>Bacillota</taxon>
        <taxon>Bacilli</taxon>
        <taxon>Lactobacillales</taxon>
        <taxon>Streptococcaceae</taxon>
        <taxon>Streptococcus</taxon>
    </lineage>
</organism>
<dbReference type="SUPFAM" id="SSF56519">
    <property type="entry name" value="Penicillin binding protein dimerisation domain"/>
    <property type="match status" value="1"/>
</dbReference>
<accession>A0A172Q8D9</accession>
<dbReference type="Gene3D" id="3.40.710.10">
    <property type="entry name" value="DD-peptidase/beta-lactamase superfamily"/>
    <property type="match status" value="1"/>
</dbReference>
<name>A0A172Q8D9_9STRE</name>
<keyword evidence="14" id="KW-1185">Reference proteome</keyword>
<proteinExistence type="inferred from homology"/>
<gene>
    <name evidence="13" type="ORF">A0O21_06570</name>
</gene>
<dbReference type="GO" id="GO:0071555">
    <property type="term" value="P:cell wall organization"/>
    <property type="evidence" value="ECO:0007669"/>
    <property type="project" value="UniProtKB-KW"/>
</dbReference>
<keyword evidence="3" id="KW-1003">Cell membrane</keyword>
<evidence type="ECO:0000256" key="6">
    <source>
        <dbReference type="ARBA" id="ARBA00022984"/>
    </source>
</evidence>
<dbReference type="PANTHER" id="PTHR30627">
    <property type="entry name" value="PEPTIDOGLYCAN D,D-TRANSPEPTIDASE"/>
    <property type="match status" value="1"/>
</dbReference>
<dbReference type="SUPFAM" id="SSF56601">
    <property type="entry name" value="beta-lactamase/transpeptidase-like"/>
    <property type="match status" value="1"/>
</dbReference>
<evidence type="ECO:0000256" key="5">
    <source>
        <dbReference type="ARBA" id="ARBA00022960"/>
    </source>
</evidence>
<dbReference type="OrthoDB" id="9770103at2"/>
<evidence type="ECO:0000256" key="3">
    <source>
        <dbReference type="ARBA" id="ARBA00022475"/>
    </source>
</evidence>
<keyword evidence="4 10" id="KW-0812">Transmembrane</keyword>
<sequence length="701" mass="76780">MRLVKNNFKLKLHIVKRPASIPRRVNLLFGIIVLLFTIIIFRLAQMQIINKDFYTAKLTATTTYTVKTSSPRGSIYDATGRPLVENEVKEVVAFTRSNTVTAADIKALAQELANYVTLTQTNVSERAKKDYYLADRQTYQEVVDSLPDKKKNDNFGNSLTESEIYANAVDAVTDEQINYSEDELKIIYIFNQMNSASTFYTVNLKTDDLTEEQVAYLTANQTNLPGITVTTDWTRRSIDTSLSDILGTVSSEETGLPEEEADAYLEKGYSLNDRVGTSYLEKQYEDDLQGKRTVRTIKVDKDGEILSDDITAEGTDGDNLKLTINLDFQEGVESILQQYFNSQLASGLAAYSDGMYAVALEPKTGKVLALAGLSHEAGSSTVEANNIGAINSVFTPGSVVKGATLSSGWENEVLSGNEVLYDQQIGSIRSWFTRGFTPISAAQALEYSSNTYMVQVALRLMGQEYTSADAMTTKGYKEAMAKLRATYAQYGMGTSTGLDLPESEGYLPDDFEMGNVLNEAFGQYDSYTTIQLAQYAATVANDGKRMAAHIVEGVYHNNESGDLGELIRTIESETLDTVGISSEEMAIIQQGFYNVVNSYSAYATGTDMASGITTISGKTGTAETSVTDSSGRSISTVNLNVVAYDADRSIAVAVVYPHVLDDSVNAHKYAARDIINLYVSSYASSETDETDESSDETNQTE</sequence>
<evidence type="ECO:0000313" key="13">
    <source>
        <dbReference type="EMBL" id="AND79711.1"/>
    </source>
</evidence>
<dbReference type="GO" id="GO:0071972">
    <property type="term" value="F:peptidoglycan L,D-transpeptidase activity"/>
    <property type="evidence" value="ECO:0007669"/>
    <property type="project" value="InterPro"/>
</dbReference>
<dbReference type="Gene3D" id="1.10.10.1230">
    <property type="entry name" value="Penicillin-binding protein, N-terminal non-catalytic domain, head sub-domain"/>
    <property type="match status" value="1"/>
</dbReference>
<evidence type="ECO:0000256" key="4">
    <source>
        <dbReference type="ARBA" id="ARBA00022692"/>
    </source>
</evidence>
<dbReference type="InterPro" id="IPR036138">
    <property type="entry name" value="PBP_dimer_sf"/>
</dbReference>
<reference evidence="14" key="2">
    <citation type="submission" date="2016-03" db="EMBL/GenBank/DDBJ databases">
        <title>Streptococcus antelopensis sp. nov., isolated from the feces of the Tibetan antelope (Pantholops hodgsonii) in Hoh Xil National Nature Reserve, Qinghai, China.</title>
        <authorList>
            <person name="Bai X."/>
        </authorList>
    </citation>
    <scope>NUCLEOTIDE SEQUENCE [LARGE SCALE GENOMIC DNA]</scope>
    <source>
        <strain evidence="14">TA 26</strain>
    </source>
</reference>
<comment type="subcellular location">
    <subcellularLocation>
        <location evidence="1">Cell membrane</location>
        <topology evidence="1">Single-pass membrane protein</topology>
    </subcellularLocation>
</comment>
<dbReference type="NCBIfam" id="NF038278">
    <property type="entry name" value="strep_PBP2B"/>
    <property type="match status" value="1"/>
</dbReference>
<reference evidence="13 14" key="1">
    <citation type="journal article" date="2016" name="Int. J. Syst. Evol. Microbiol.">
        <title>Streptococcuspantholopis sp. nov., isolated from faeces of the Tibetan antelope (Pantholops hodgsonii).</title>
        <authorList>
            <person name="Bai X."/>
            <person name="Xiong Y."/>
            <person name="Lu S."/>
            <person name="Jin D."/>
            <person name="Lai X."/>
            <person name="Yang J."/>
            <person name="Niu L."/>
            <person name="Hu S."/>
            <person name="Meng X."/>
            <person name="Pu J."/>
            <person name="Ye C."/>
            <person name="Xu J."/>
        </authorList>
    </citation>
    <scope>NUCLEOTIDE SEQUENCE [LARGE SCALE GENOMIC DNA]</scope>
    <source>
        <strain evidence="13 14">TA 26</strain>
    </source>
</reference>
<evidence type="ECO:0000259" key="12">
    <source>
        <dbReference type="Pfam" id="PF03717"/>
    </source>
</evidence>
<keyword evidence="6" id="KW-0573">Peptidoglycan synthesis</keyword>
<keyword evidence="5" id="KW-0133">Cell shape</keyword>
<comment type="similarity">
    <text evidence="2">Belongs to the transpeptidase family.</text>
</comment>
<dbReference type="InterPro" id="IPR050515">
    <property type="entry name" value="Beta-lactam/transpept"/>
</dbReference>
<evidence type="ECO:0000256" key="8">
    <source>
        <dbReference type="ARBA" id="ARBA00023136"/>
    </source>
</evidence>
<dbReference type="AlphaFoldDB" id="A0A172Q8D9"/>